<accession>A0A0D7A2J3</accession>
<dbReference type="Proteomes" id="UP000054144">
    <property type="component" value="Unassembled WGS sequence"/>
</dbReference>
<sequence length="1925" mass="214568">MYISEALLIFPAGLTALRNHLSIRPSEDSISPQDKRLLLVQHYLQSYSAGAQELFDTWVHSSIFCCHGSQNARQHNSQVPTLVMSILASMLSLLTSHHVFHSLGYPILKTLLQPPWTRKLNFALSGSANETILVCLKLYNAMSDFGGGKERGAVLEVFPWEGKFLPKLLKMRRRTKDEFDPLVRPDIRTYMVLFMTSPFSPSSLPVIKSTYLEQHSHAFPLLFKGLAEDHCNVVKHVFETFWTGLWGDLKVSRTLKINLFNENNLMQILKLYDVPADNVRDLVHYFMLAICTRQGGGVCFKDNGWYPREVSDDGIGRTPSSRIHNRILANIVKSLKVNEDPLQQVLALKIFEACPELVSGYWSSAGLTTEPRPSSKWLTNVAFMGTVLSLAVPSLTFRLDIETSGQTLYKPSPPPLQSVVANIVPTGAQIKLHLTKGLQHSSSLVQHATAVLLVRCLSKYEAVQSAFSEVARALGEHTQTERWTNCKTDLAREMRKRLPDYQVILAFSRNVATQPGDSSVVSSANGVKQALLAEIAQRLLWLYHHCLPDVVKETRVDIGKALINFHEGSVISSNQDASVRLDSVRQIHVLRLLEECHDFVWDARPGGSSHSYLYILLAAFTSLSIPEATRVSLRRLLRRILGNSVVFNETPHEPELWLDALPVNTSDLEQKAELPEGVLWDDASVVLDALDSAVHACMNTPYRYLDMLQKLREESSPGSAQSAIQDNASYGAGDLSPLLMAFFEQLRKIGLDTPPKPSTLWLVVYIRKVVCKLSTTAVSLDKSFFDGTVKYLRQILSGAELWLASNAPITWKNICKQLDLMSDSFERRLRSGEVANCDISAMNELDLAINNSNIRDISFDWLLFATDEQQLRQLQCRQTLTDILFSDSADLSSMQRAVSLVLQILESSLSSSSTVSSLLLLLASIMEQASLTLGSDVAVLKRILFAESTVKPTGICYTSSLSLVPGITELVAHSLNAAQPADRALVWDFTRHWTEQLLHDVELTQGLVDGFVPWLRFTPYESLVALLQPLSRIVLSCGESDLSHQFIEPFCAALHVALCSEANSLGHLFSQFDCIITLRSVMKNVATIDAFIAAALRAALPIRQITCSHQKLSDLINDSERRWSARNATIPKSSALETFLDTSVWTDDTVAALSAILYKRKHVATAFMAWLQSAQSASQSTEHMALVLFSFLDSTLCNGSAPTNLDWHPFISHCLRLLQALTADDTTRQTRTLCVQCLRWIWPHVVVNNATLMATMKKEILVMPLSNMNDEVLSLCFAPEVTASSDLRASLLERGLQWSVDYLATQIDETALGCQMFQNLLTTNADAVQGHFVETIMTLILQRWMAVPGVLEFATVLVKSVKLKPLVVNRFLQSIVQSPTFPKIGLLDGKAREALVSLLHVLFHLHPANTCQVTHVLPLVSVYQASLSSPDLKLLSIFQLFENQKTTSVGSIFSQWSSRQGITSSSSLDALQSLDPAVLFRTCLHFPKWREFGSSSSLDADKRAKHVYDPVFVLSLFSQALEDGLSTNALTLVELFRTNIISLFVRALSSRDLAVRTVAITHLAALWTGLADIDMQEKPHVLHVLSLLKNTILSSSQTPRIPSYITLLMAHALRAIFYPSNFIYPLTARFLLQRPSIDVSDVPLLYGMLYSSSDEWKKERVWIIRFLADGMLSTDDWLILKRRHTWDLLCSLFHSSSKDKAVRLGVLEVLANITCNSQAATSLILKSGLISWIESQLQTVRENERTAWIKILENIMTVPDAAKLETLTQGQWRQSICRCLTLLCANTYSGQSLALISFAVLRLTLLHGSSPVGLRDLLARTIEKLGLLENGLSVMDNLDRCPVADLPCPPYSAWGLHDVEVDISSLAVWGRVVEALWRVSMALDGTSSEWSALTSRLLVWRSLSGVEMTPVGEWARIETVRNLCL</sequence>
<evidence type="ECO:0000259" key="1">
    <source>
        <dbReference type="Pfam" id="PF11707"/>
    </source>
</evidence>
<dbReference type="EMBL" id="KN882059">
    <property type="protein sequence ID" value="KIY45257.1"/>
    <property type="molecule type" value="Genomic_DNA"/>
</dbReference>
<dbReference type="PANTHER" id="PTHR13500:SF0">
    <property type="entry name" value="NUCLEOLAR PRE-RIBOSOMAL-ASSOCIATED PROTEIN 1"/>
    <property type="match status" value="1"/>
</dbReference>
<evidence type="ECO:0000259" key="2">
    <source>
        <dbReference type="Pfam" id="PF16201"/>
    </source>
</evidence>
<name>A0A0D7A2J3_9AGAR</name>
<evidence type="ECO:0000313" key="5">
    <source>
        <dbReference type="Proteomes" id="UP000054144"/>
    </source>
</evidence>
<dbReference type="GO" id="GO:0000466">
    <property type="term" value="P:maturation of 5.8S rRNA from tricistronic rRNA transcript (SSU-rRNA, 5.8S rRNA, LSU-rRNA)"/>
    <property type="evidence" value="ECO:0007669"/>
    <property type="project" value="TreeGrafter"/>
</dbReference>
<protein>
    <recommendedName>
        <fullName evidence="6">Nucleolar pre-ribosomal-associated protein 1 C-terminal domain-containing protein</fullName>
    </recommendedName>
</protein>
<dbReference type="InterPro" id="IPR039844">
    <property type="entry name" value="URB1"/>
</dbReference>
<dbReference type="InterPro" id="IPR016024">
    <property type="entry name" value="ARM-type_fold"/>
</dbReference>
<keyword evidence="5" id="KW-1185">Reference proteome</keyword>
<proteinExistence type="predicted"/>
<gene>
    <name evidence="4" type="ORF">FISHEDRAFT_49590</name>
</gene>
<organism evidence="4 5">
    <name type="scientific">Fistulina hepatica ATCC 64428</name>
    <dbReference type="NCBI Taxonomy" id="1128425"/>
    <lineage>
        <taxon>Eukaryota</taxon>
        <taxon>Fungi</taxon>
        <taxon>Dikarya</taxon>
        <taxon>Basidiomycota</taxon>
        <taxon>Agaricomycotina</taxon>
        <taxon>Agaricomycetes</taxon>
        <taxon>Agaricomycetidae</taxon>
        <taxon>Agaricales</taxon>
        <taxon>Fistulinaceae</taxon>
        <taxon>Fistulina</taxon>
    </lineage>
</organism>
<dbReference type="InterPro" id="IPR021714">
    <property type="entry name" value="URB1_N"/>
</dbReference>
<dbReference type="GO" id="GO:0000463">
    <property type="term" value="P:maturation of LSU-rRNA from tricistronic rRNA transcript (SSU-rRNA, 5.8S rRNA, LSU-rRNA)"/>
    <property type="evidence" value="ECO:0007669"/>
    <property type="project" value="TreeGrafter"/>
</dbReference>
<feature type="domain" description="URB1 central HEAT repeat" evidence="3">
    <location>
        <begin position="619"/>
        <end position="746"/>
    </location>
</feature>
<dbReference type="InterPro" id="IPR032436">
    <property type="entry name" value="URB1_C"/>
</dbReference>
<reference evidence="4 5" key="1">
    <citation type="journal article" date="2015" name="Fungal Genet. Biol.">
        <title>Evolution of novel wood decay mechanisms in Agaricales revealed by the genome sequences of Fistulina hepatica and Cylindrobasidium torrendii.</title>
        <authorList>
            <person name="Floudas D."/>
            <person name="Held B.W."/>
            <person name="Riley R."/>
            <person name="Nagy L.G."/>
            <person name="Koehler G."/>
            <person name="Ransdell A.S."/>
            <person name="Younus H."/>
            <person name="Chow J."/>
            <person name="Chiniquy J."/>
            <person name="Lipzen A."/>
            <person name="Tritt A."/>
            <person name="Sun H."/>
            <person name="Haridas S."/>
            <person name="LaButti K."/>
            <person name="Ohm R.A."/>
            <person name="Kues U."/>
            <person name="Blanchette R.A."/>
            <person name="Grigoriev I.V."/>
            <person name="Minto R.E."/>
            <person name="Hibbett D.S."/>
        </authorList>
    </citation>
    <scope>NUCLEOTIDE SEQUENCE [LARGE SCALE GENOMIC DNA]</scope>
    <source>
        <strain evidence="4 5">ATCC 64428</strain>
    </source>
</reference>
<dbReference type="InterPro" id="IPR011989">
    <property type="entry name" value="ARM-like"/>
</dbReference>
<evidence type="ECO:0000313" key="4">
    <source>
        <dbReference type="EMBL" id="KIY45257.1"/>
    </source>
</evidence>
<dbReference type="PANTHER" id="PTHR13500">
    <property type="entry name" value="NUCLEOLAR PRERIBOSOMAL-ASSOCIATED PROTEIN 1"/>
    <property type="match status" value="1"/>
</dbReference>
<evidence type="ECO:0008006" key="6">
    <source>
        <dbReference type="Google" id="ProtNLM"/>
    </source>
</evidence>
<feature type="domain" description="URB1 N-terminal" evidence="1">
    <location>
        <begin position="72"/>
        <end position="380"/>
    </location>
</feature>
<feature type="domain" description="URB1 C-terminal" evidence="2">
    <location>
        <begin position="1542"/>
        <end position="1732"/>
    </location>
</feature>
<dbReference type="InterPro" id="IPR059018">
    <property type="entry name" value="HEAT_URB1"/>
</dbReference>
<dbReference type="OrthoDB" id="72892at2759"/>
<dbReference type="Pfam" id="PF11707">
    <property type="entry name" value="Npa1"/>
    <property type="match status" value="1"/>
</dbReference>
<dbReference type="Pfam" id="PF26140">
    <property type="entry name" value="HEAT_URB1"/>
    <property type="match status" value="1"/>
</dbReference>
<dbReference type="Pfam" id="PF16201">
    <property type="entry name" value="NopRA1"/>
    <property type="match status" value="1"/>
</dbReference>
<dbReference type="GO" id="GO:0005730">
    <property type="term" value="C:nucleolus"/>
    <property type="evidence" value="ECO:0007669"/>
    <property type="project" value="TreeGrafter"/>
</dbReference>
<dbReference type="Gene3D" id="1.25.10.10">
    <property type="entry name" value="Leucine-rich Repeat Variant"/>
    <property type="match status" value="1"/>
</dbReference>
<evidence type="ECO:0000259" key="3">
    <source>
        <dbReference type="Pfam" id="PF26140"/>
    </source>
</evidence>
<dbReference type="SUPFAM" id="SSF48371">
    <property type="entry name" value="ARM repeat"/>
    <property type="match status" value="1"/>
</dbReference>